<dbReference type="AlphaFoldDB" id="A0A379U3Q3"/>
<accession>A0A379U3Q3</accession>
<sequence length="59" mass="6853">MARQQSLNAYTAKLAWGTATDFNSYVLGWAAADNFNMFNEKFIIVNWNDVEMVRNFLRS</sequence>
<name>A0A379U3Q3_SALDZ</name>
<dbReference type="EMBL" id="UGXH01000003">
    <property type="protein sequence ID" value="SUG57472.1"/>
    <property type="molecule type" value="Genomic_DNA"/>
</dbReference>
<evidence type="ECO:0000313" key="1">
    <source>
        <dbReference type="EMBL" id="SUG57472.1"/>
    </source>
</evidence>
<dbReference type="Proteomes" id="UP000254633">
    <property type="component" value="Unassembled WGS sequence"/>
</dbReference>
<organism evidence="1 2">
    <name type="scientific">Salmonella diarizonae</name>
    <dbReference type="NCBI Taxonomy" id="59204"/>
    <lineage>
        <taxon>Bacteria</taxon>
        <taxon>Pseudomonadati</taxon>
        <taxon>Pseudomonadota</taxon>
        <taxon>Gammaproteobacteria</taxon>
        <taxon>Enterobacterales</taxon>
        <taxon>Enterobacteriaceae</taxon>
        <taxon>Salmonella</taxon>
    </lineage>
</organism>
<evidence type="ECO:0000313" key="2">
    <source>
        <dbReference type="Proteomes" id="UP000254633"/>
    </source>
</evidence>
<proteinExistence type="predicted"/>
<protein>
    <submittedName>
        <fullName evidence="1">Putative outer membrane/exported protein</fullName>
    </submittedName>
</protein>
<reference evidence="1 2" key="1">
    <citation type="submission" date="2018-06" db="EMBL/GenBank/DDBJ databases">
        <authorList>
            <consortium name="Pathogen Informatics"/>
            <person name="Doyle S."/>
        </authorList>
    </citation>
    <scope>NUCLEOTIDE SEQUENCE [LARGE SCALE GENOMIC DNA]</scope>
    <source>
        <strain evidence="1 2">NCTC10060</strain>
    </source>
</reference>
<gene>
    <name evidence="1" type="ORF">NCTC10060_04692</name>
</gene>